<evidence type="ECO:0000313" key="3">
    <source>
        <dbReference type="Ensembl" id="ENSRFEP00010032178.1"/>
    </source>
</evidence>
<reference evidence="3 4" key="1">
    <citation type="journal article" date="2015" name="Annu Rev Anim Biosci">
        <title>The Genome 10K Project: a way forward.</title>
        <authorList>
            <person name="Koepfli K.P."/>
            <person name="Paten B."/>
            <person name="O'Brien S.J."/>
            <person name="Koepfli K.P."/>
            <person name="Paten B."/>
            <person name="Antunes A."/>
            <person name="Belov K."/>
            <person name="Bustamante C."/>
            <person name="Castoe T.A."/>
            <person name="Clawson H."/>
            <person name="Crawford A.J."/>
            <person name="Diekhans M."/>
            <person name="Distel D."/>
            <person name="Durbin R."/>
            <person name="Earl D."/>
            <person name="Fujita M.K."/>
            <person name="Gamble T."/>
            <person name="Georges A."/>
            <person name="Gemmell N."/>
            <person name="Gilbert M.T."/>
            <person name="Graves J.M."/>
            <person name="Green R.E."/>
            <person name="Hickey G."/>
            <person name="Jarvis E.D."/>
            <person name="Johnson W."/>
            <person name="Komissarov A."/>
            <person name="Korf I."/>
            <person name="Kuhn R."/>
            <person name="Larkin D.M."/>
            <person name="Lewin H."/>
            <person name="Lopez J.V."/>
            <person name="Ma J."/>
            <person name="Marques-Bonet T."/>
            <person name="Miller W."/>
            <person name="Murphy R."/>
            <person name="Pevzner P."/>
            <person name="Shapiro B."/>
            <person name="Steiner C."/>
            <person name="Tamazian G."/>
            <person name="Venkatesh B."/>
            <person name="Wang J."/>
            <person name="Wayne R."/>
            <person name="Wiley E."/>
            <person name="Yang H."/>
            <person name="Zhang G."/>
            <person name="Haussler D."/>
            <person name="Ryder O."/>
            <person name="O'Brien S.J."/>
        </authorList>
    </citation>
    <scope>NUCLEOTIDE SEQUENCE</scope>
</reference>
<keyword evidence="4" id="KW-1185">Reference proteome</keyword>
<reference evidence="3" key="4">
    <citation type="submission" date="2025-08" db="UniProtKB">
        <authorList>
            <consortium name="Ensembl"/>
        </authorList>
    </citation>
    <scope>IDENTIFICATION</scope>
</reference>
<dbReference type="CDD" id="cd07765">
    <property type="entry name" value="KRAB_A-box"/>
    <property type="match status" value="1"/>
</dbReference>
<feature type="domain" description="KRAB" evidence="2">
    <location>
        <begin position="17"/>
        <end position="88"/>
    </location>
</feature>
<dbReference type="PROSITE" id="PS50805">
    <property type="entry name" value="KRAB"/>
    <property type="match status" value="1"/>
</dbReference>
<dbReference type="InterPro" id="IPR001909">
    <property type="entry name" value="KRAB"/>
</dbReference>
<dbReference type="GeneTree" id="ENSGT00940000162306"/>
<protein>
    <submittedName>
        <fullName evidence="3">Zinc finger protein 250</fullName>
    </submittedName>
</protein>
<dbReference type="GO" id="GO:0006355">
    <property type="term" value="P:regulation of DNA-templated transcription"/>
    <property type="evidence" value="ECO:0007669"/>
    <property type="project" value="InterPro"/>
</dbReference>
<dbReference type="PANTHER" id="PTHR23232">
    <property type="entry name" value="KRAB DOMAIN C2H2 ZINC FINGER"/>
    <property type="match status" value="1"/>
</dbReference>
<reference evidence="4" key="3">
    <citation type="submission" date="2018-12" db="EMBL/GenBank/DDBJ databases">
        <title>G10K-VGP greater horseshoe bat female genome, primary haplotype.</title>
        <authorList>
            <person name="Teeling E."/>
            <person name="Myers G."/>
            <person name="Vernes S."/>
            <person name="Pippel M."/>
            <person name="Winkler S."/>
            <person name="Fedrigo O."/>
            <person name="Rhie A."/>
            <person name="Koren S."/>
            <person name="Phillippy A."/>
            <person name="Lewin H."/>
            <person name="Damas J."/>
            <person name="Howe K."/>
            <person name="Mountcastle J."/>
            <person name="Jarvis E.D."/>
        </authorList>
    </citation>
    <scope>NUCLEOTIDE SEQUENCE [LARGE SCALE GENOMIC DNA]</scope>
</reference>
<dbReference type="SUPFAM" id="SSF109640">
    <property type="entry name" value="KRAB domain (Kruppel-associated box)"/>
    <property type="match status" value="1"/>
</dbReference>
<dbReference type="Ensembl" id="ENSRFET00010034869.1">
    <property type="protein sequence ID" value="ENSRFEP00010032178.1"/>
    <property type="gene ID" value="ENSRFEG00010021228.1"/>
</dbReference>
<dbReference type="Gene3D" id="6.10.140.140">
    <property type="match status" value="1"/>
</dbReference>
<name>A0A671G881_RHIFE</name>
<evidence type="ECO:0000259" key="2">
    <source>
        <dbReference type="PROSITE" id="PS50805"/>
    </source>
</evidence>
<gene>
    <name evidence="3" type="primary">ZNF250</name>
</gene>
<evidence type="ECO:0000256" key="1">
    <source>
        <dbReference type="SAM" id="MobiDB-lite"/>
    </source>
</evidence>
<reference evidence="3" key="5">
    <citation type="submission" date="2025-09" db="UniProtKB">
        <authorList>
            <consortium name="Ensembl"/>
        </authorList>
    </citation>
    <scope>IDENTIFICATION</scope>
</reference>
<organism evidence="3 4">
    <name type="scientific">Rhinolophus ferrumequinum</name>
    <name type="common">Greater horseshoe bat</name>
    <dbReference type="NCBI Taxonomy" id="59479"/>
    <lineage>
        <taxon>Eukaryota</taxon>
        <taxon>Metazoa</taxon>
        <taxon>Chordata</taxon>
        <taxon>Craniata</taxon>
        <taxon>Vertebrata</taxon>
        <taxon>Euteleostomi</taxon>
        <taxon>Mammalia</taxon>
        <taxon>Eutheria</taxon>
        <taxon>Laurasiatheria</taxon>
        <taxon>Chiroptera</taxon>
        <taxon>Yinpterochiroptera</taxon>
        <taxon>Rhinolophoidea</taxon>
        <taxon>Rhinolophidae</taxon>
        <taxon>Rhinolophinae</taxon>
        <taxon>Rhinolophus</taxon>
    </lineage>
</organism>
<dbReference type="SMART" id="SM00349">
    <property type="entry name" value="KRAB"/>
    <property type="match status" value="1"/>
</dbReference>
<dbReference type="AlphaFoldDB" id="A0A671G881"/>
<proteinExistence type="predicted"/>
<dbReference type="InterPro" id="IPR036051">
    <property type="entry name" value="KRAB_dom_sf"/>
</dbReference>
<evidence type="ECO:0000313" key="4">
    <source>
        <dbReference type="Proteomes" id="UP000472240"/>
    </source>
</evidence>
<dbReference type="Proteomes" id="UP000472240">
    <property type="component" value="Chromosome 14"/>
</dbReference>
<dbReference type="InterPro" id="IPR050169">
    <property type="entry name" value="Krueppel_C2H2_ZnF"/>
</dbReference>
<accession>A0A671G881</accession>
<dbReference type="PANTHER" id="PTHR23232:SF142">
    <property type="entry name" value="GASTRULA ZINC FINGER PROTEIN XLCGF57.1-LIKE-RELATED"/>
    <property type="match status" value="1"/>
</dbReference>
<sequence>MAAARLLPPPAGPQVKVTFEDVAVFLSQEEWDHLCPAQRGLYRHVMMETYGNVVSLGLPGTKPNVISQLERGEEPWVLDGQGTAESRGLGSGHSGLFPGAREDSQASHQYLQLKMPHRMLLGALKPPRHLSLTRHSHTNPTGRNTPTKNVFCVSQERDMHNSKVGTTECAEQAERKMSGTFMTTMVMKHDKHHAVFKGPPGSTQT</sequence>
<reference evidence="3 4" key="2">
    <citation type="journal article" date="2018" name="Annu Rev Anim Biosci">
        <title>Bat Biology, Genomes, and the Bat1K Project: To Generate Chromosome-Level Genomes for All Living Bat Species.</title>
        <authorList>
            <person name="Teeling E.C."/>
            <person name="Vernes S.C."/>
            <person name="Davalos L.M."/>
            <person name="Ray D.A."/>
            <person name="Gilbert M.T.P."/>
            <person name="Myers E."/>
        </authorList>
    </citation>
    <scope>NUCLEOTIDE SEQUENCE</scope>
</reference>
<feature type="region of interest" description="Disordered" evidence="1">
    <location>
        <begin position="81"/>
        <end position="105"/>
    </location>
</feature>
<dbReference type="Pfam" id="PF01352">
    <property type="entry name" value="KRAB"/>
    <property type="match status" value="1"/>
</dbReference>